<evidence type="ECO:0000313" key="1">
    <source>
        <dbReference type="EMBL" id="MFE9598727.1"/>
    </source>
</evidence>
<protein>
    <submittedName>
        <fullName evidence="1">DUF6380 family protein</fullName>
    </submittedName>
</protein>
<gene>
    <name evidence="1" type="ORF">ACFYNQ_09090</name>
</gene>
<keyword evidence="2" id="KW-1185">Reference proteome</keyword>
<dbReference type="Proteomes" id="UP001601303">
    <property type="component" value="Unassembled WGS sequence"/>
</dbReference>
<sequence>MDKVGQGDVTGEMRHATLRCAVASLTATTCHGGFAHHGGRTGGSAR</sequence>
<proteinExistence type="predicted"/>
<comment type="caution">
    <text evidence="1">The sequence shown here is derived from an EMBL/GenBank/DDBJ whole genome shotgun (WGS) entry which is preliminary data.</text>
</comment>
<dbReference type="RefSeq" id="WP_388104255.1">
    <property type="nucleotide sequence ID" value="NZ_JBIAHM010000002.1"/>
</dbReference>
<organism evidence="1 2">
    <name type="scientific">Streptomyces hokutonensis</name>
    <dbReference type="NCBI Taxonomy" id="1306990"/>
    <lineage>
        <taxon>Bacteria</taxon>
        <taxon>Bacillati</taxon>
        <taxon>Actinomycetota</taxon>
        <taxon>Actinomycetes</taxon>
        <taxon>Kitasatosporales</taxon>
        <taxon>Streptomycetaceae</taxon>
        <taxon>Streptomyces</taxon>
    </lineage>
</organism>
<evidence type="ECO:0000313" key="2">
    <source>
        <dbReference type="Proteomes" id="UP001601303"/>
    </source>
</evidence>
<dbReference type="InterPro" id="IPR045960">
    <property type="entry name" value="DUF6380"/>
</dbReference>
<name>A0ABW6LY85_9ACTN</name>
<dbReference type="EMBL" id="JBIAHM010000002">
    <property type="protein sequence ID" value="MFE9598727.1"/>
    <property type="molecule type" value="Genomic_DNA"/>
</dbReference>
<accession>A0ABW6LY85</accession>
<reference evidence="1 2" key="1">
    <citation type="submission" date="2024-10" db="EMBL/GenBank/DDBJ databases">
        <title>The Natural Products Discovery Center: Release of the First 8490 Sequenced Strains for Exploring Actinobacteria Biosynthetic Diversity.</title>
        <authorList>
            <person name="Kalkreuter E."/>
            <person name="Kautsar S.A."/>
            <person name="Yang D."/>
            <person name="Bader C.D."/>
            <person name="Teijaro C.N."/>
            <person name="Fluegel L."/>
            <person name="Davis C.M."/>
            <person name="Simpson J.R."/>
            <person name="Lauterbach L."/>
            <person name="Steele A.D."/>
            <person name="Gui C."/>
            <person name="Meng S."/>
            <person name="Li G."/>
            <person name="Viehrig K."/>
            <person name="Ye F."/>
            <person name="Su P."/>
            <person name="Kiefer A.F."/>
            <person name="Nichols A."/>
            <person name="Cepeda A.J."/>
            <person name="Yan W."/>
            <person name="Fan B."/>
            <person name="Jiang Y."/>
            <person name="Adhikari A."/>
            <person name="Zheng C.-J."/>
            <person name="Schuster L."/>
            <person name="Cowan T.M."/>
            <person name="Smanski M.J."/>
            <person name="Chevrette M.G."/>
            <person name="De Carvalho L.P.S."/>
            <person name="Shen B."/>
        </authorList>
    </citation>
    <scope>NUCLEOTIDE SEQUENCE [LARGE SCALE GENOMIC DNA]</scope>
    <source>
        <strain evidence="1 2">NPDC006488</strain>
    </source>
</reference>
<dbReference type="Pfam" id="PF19907">
    <property type="entry name" value="DUF6380"/>
    <property type="match status" value="1"/>
</dbReference>